<feature type="compositionally biased region" description="Low complexity" evidence="1">
    <location>
        <begin position="377"/>
        <end position="395"/>
    </location>
</feature>
<feature type="region of interest" description="Disordered" evidence="1">
    <location>
        <begin position="1683"/>
        <end position="1720"/>
    </location>
</feature>
<feature type="region of interest" description="Disordered" evidence="1">
    <location>
        <begin position="31"/>
        <end position="145"/>
    </location>
</feature>
<feature type="compositionally biased region" description="Low complexity" evidence="1">
    <location>
        <begin position="1106"/>
        <end position="1129"/>
    </location>
</feature>
<reference evidence="3" key="1">
    <citation type="submission" date="2020-05" db="EMBL/GenBank/DDBJ databases">
        <title>Mycena genomes resolve the evolution of fungal bioluminescence.</title>
        <authorList>
            <person name="Tsai I.J."/>
        </authorList>
    </citation>
    <scope>NUCLEOTIDE SEQUENCE</scope>
    <source>
        <strain evidence="3">160909Yilan</strain>
    </source>
</reference>
<dbReference type="SUPFAM" id="SSF54236">
    <property type="entry name" value="Ubiquitin-like"/>
    <property type="match status" value="1"/>
</dbReference>
<feature type="region of interest" description="Disordered" evidence="1">
    <location>
        <begin position="749"/>
        <end position="770"/>
    </location>
</feature>
<feature type="compositionally biased region" description="Basic and acidic residues" evidence="1">
    <location>
        <begin position="1066"/>
        <end position="1087"/>
    </location>
</feature>
<evidence type="ECO:0000313" key="4">
    <source>
        <dbReference type="Proteomes" id="UP000623467"/>
    </source>
</evidence>
<dbReference type="EMBL" id="JACAZH010000017">
    <property type="protein sequence ID" value="KAF7348411.1"/>
    <property type="molecule type" value="Genomic_DNA"/>
</dbReference>
<evidence type="ECO:0000256" key="1">
    <source>
        <dbReference type="SAM" id="MobiDB-lite"/>
    </source>
</evidence>
<feature type="compositionally biased region" description="Basic and acidic residues" evidence="1">
    <location>
        <begin position="32"/>
        <end position="42"/>
    </location>
</feature>
<feature type="domain" description="PH" evidence="2">
    <location>
        <begin position="1563"/>
        <end position="1668"/>
    </location>
</feature>
<feature type="compositionally biased region" description="Low complexity" evidence="1">
    <location>
        <begin position="1683"/>
        <end position="1695"/>
    </location>
</feature>
<feature type="compositionally biased region" description="Gly residues" evidence="1">
    <location>
        <begin position="931"/>
        <end position="945"/>
    </location>
</feature>
<dbReference type="PANTHER" id="PTHR38700:SF1">
    <property type="entry name" value="PH DOMAIN-CONTAINING PROTEIN"/>
    <property type="match status" value="1"/>
</dbReference>
<dbReference type="PANTHER" id="PTHR38700">
    <property type="entry name" value="YALI0E22418P"/>
    <property type="match status" value="1"/>
</dbReference>
<dbReference type="CDD" id="cd00821">
    <property type="entry name" value="PH"/>
    <property type="match status" value="1"/>
</dbReference>
<feature type="compositionally biased region" description="Basic and acidic residues" evidence="1">
    <location>
        <begin position="976"/>
        <end position="986"/>
    </location>
</feature>
<feature type="compositionally biased region" description="Gly residues" evidence="1">
    <location>
        <begin position="952"/>
        <end position="975"/>
    </location>
</feature>
<feature type="compositionally biased region" description="Low complexity" evidence="1">
    <location>
        <begin position="184"/>
        <end position="197"/>
    </location>
</feature>
<comment type="caution">
    <text evidence="3">The sequence shown here is derived from an EMBL/GenBank/DDBJ whole genome shotgun (WGS) entry which is preliminary data.</text>
</comment>
<feature type="compositionally biased region" description="Pro residues" evidence="1">
    <location>
        <begin position="198"/>
        <end position="208"/>
    </location>
</feature>
<dbReference type="PROSITE" id="PS50003">
    <property type="entry name" value="PH_DOMAIN"/>
    <property type="match status" value="1"/>
</dbReference>
<feature type="compositionally biased region" description="Low complexity" evidence="1">
    <location>
        <begin position="1427"/>
        <end position="1437"/>
    </location>
</feature>
<evidence type="ECO:0000313" key="3">
    <source>
        <dbReference type="EMBL" id="KAF7348411.1"/>
    </source>
</evidence>
<feature type="compositionally biased region" description="Polar residues" evidence="1">
    <location>
        <begin position="1130"/>
        <end position="1144"/>
    </location>
</feature>
<sequence>MATTAVSPCTRRPHRVRRMRKRRLSIQAIFNRDVEPPKDGKFKTLPRSFVATAVKDRDTPAADSADSFLLDDDPFADLTHGPRSSNDAASVPPIPAEPVRDTPPTSPLAEHAPLPPIPTRSHTHSNIHTTPAYQKPAFKPRPSLPSLHTLAQMSVVVPHKVRRGRVGAGLPFEPWDLDTEGFTASPASASSSDVPLIPTLPVPIPPKPQTESTDHDLSTTPTPASQLSTTPTAANISAPTSPKPQGKSTPTSPARETVPLLSLAEFAAAAHTTDASAILDLDPDASLLLLGPPSPPLDSAYGGIDDEFELEADPDVENADIEDEDLSFALDLASQFNDDLSGEADPSFAAPQSQVPKQEQEAALGRNTSRRLSAQRAIASVPVVAPGPASPVLVPKRSSSLRAATRTEEVEGRSATSPIPEAQGEEAEVDVVDVEADEEKGEEEVADAGSASGGGDESESSSGTGTRSGTPDSSVPTSPYTTRNTRRRFRKSSLVGDVLRFAPASPDSPSSLDAVRPAGEGEPQAQAPIALGLDLDGGDAALMEGMGVWVDGVNVDIQLADMDLGAGAGGGEEKDQDELGLNLHPLNNFIAERSSSSLSVFEMELESQRTSAFSMVNQIGHEPLEGNGEVEFDPYDGLASPVAGAAAFPALHSYSPRSPFSTRSPERYFSVRASPPEGYSYSSPPEGYASPASVHSPDRYDASIHSPPYSTPYATSAASTSSTSETSFDFAPSEKRAAEFDFGWLPHERPSASASTSASPSTSASASVSEYEYDGSDFDGMYYENGNSDVYNGHVHARFGFDKSRHTSAYGSFSSTPAYSDDELLDFECTDENDDTASTRALNGEKTRGAAFSGDRGRSFVFPARLAAAEEEGEAGTSAGTIRASAQKPRRDAACWVDEEGNSFCAGGKARAVGDGREGELVDASGWEGSSSGGRGYSSSGGGGSRSRSAARGGGGDDGYYGSYGGGGGGGGWAGGDDRDGDDRRNPTRSSAFSTPSSSDSEDDEDESEDDYYGEPSPGLGSTSNNQSSSGTPANNGTDGSDDDDVPLAQRIPSALTAQRTIRRKVREERDQRRRDRAERRGEEARSRQTTLRPRGAGDASNAMDIASSSSREAARQAEAAIARAARQRTQTLPGNGATQSQSVAVDDLTKKLQSMQSQAERERQRALSVNTANTGSGKERRMVSPSPARGPSATSSPPPNYQALPEAARALRPMRSFRRPTTADGALPPKTAEVRVRRRDHSTHRSQGEDTLDQAAGEGRVKRSMTTRRPADDSSRSQQPEDIPVRRRDHSTHRSQVEDTLDQAAGEGRVKRSMTTRRPADDSSRLQQPEDIPGRRRDHSTHRSQGEDTLDQAAGEGRVKRSMTTRRPADDPSRLQQPEDMPAAPVRRSATTRRPADDRSQALPPKERGLTMPAFLSEPPPPTPTLPAATPASTPSNKLTKPRPSGEMLPLPAYLRRRSLADDAPARFFQRFNMVDIGPSTSAKQVLAMVEEQGSLKGWVGTGGWMVWEVAQDFGMERPIRSFELLADIQASWNKEKMVNLFMIKLTPLAPILSRSNIPSSSPVYSGFVDWEMKRGKWTKRYLRLREHSLYLSKRESQKDEVFLCSLSNFDAYTVTRLHKAPKPFVFGVKSTDNLSFFENTADYMHIFACDAKDGEKWIERILLARSYVLFQERNVLFNPKSPAGNAASAGPSGLSRAPTRKSANTPQRPAQQPLVTVAPLLVTPDRNDVFAPGSLLHGAPIGPSATQ</sequence>
<dbReference type="SUPFAM" id="SSF50729">
    <property type="entry name" value="PH domain-like"/>
    <property type="match status" value="1"/>
</dbReference>
<keyword evidence="4" id="KW-1185">Reference proteome</keyword>
<name>A0A8H6XXY1_9AGAR</name>
<dbReference type="InterPro" id="IPR029071">
    <property type="entry name" value="Ubiquitin-like_domsf"/>
</dbReference>
<feature type="compositionally biased region" description="Polar residues" evidence="1">
    <location>
        <begin position="1168"/>
        <end position="1177"/>
    </location>
</feature>
<feature type="compositionally biased region" description="Low complexity" evidence="1">
    <location>
        <begin position="706"/>
        <end position="727"/>
    </location>
</feature>
<dbReference type="OrthoDB" id="43122at2759"/>
<accession>A0A8H6XXY1</accession>
<dbReference type="Proteomes" id="UP000623467">
    <property type="component" value="Unassembled WGS sequence"/>
</dbReference>
<feature type="region of interest" description="Disordered" evidence="1">
    <location>
        <begin position="679"/>
        <end position="731"/>
    </location>
</feature>
<dbReference type="Gene3D" id="3.10.20.90">
    <property type="entry name" value="Phosphatidylinositol 3-kinase Catalytic Subunit, Chain A, domain 1"/>
    <property type="match status" value="1"/>
</dbReference>
<dbReference type="Gene3D" id="2.30.29.30">
    <property type="entry name" value="Pleckstrin-homology domain (PH domain)/Phosphotyrosine-binding domain (PTB)"/>
    <property type="match status" value="1"/>
</dbReference>
<feature type="compositionally biased region" description="Low complexity" evidence="1">
    <location>
        <begin position="460"/>
        <end position="474"/>
    </location>
</feature>
<dbReference type="SMART" id="SM00233">
    <property type="entry name" value="PH"/>
    <property type="match status" value="1"/>
</dbReference>
<feature type="compositionally biased region" description="Low complexity" evidence="1">
    <location>
        <begin position="679"/>
        <end position="693"/>
    </location>
</feature>
<feature type="compositionally biased region" description="Polar residues" evidence="1">
    <location>
        <begin position="1703"/>
        <end position="1716"/>
    </location>
</feature>
<feature type="region of interest" description="Disordered" evidence="1">
    <location>
        <begin position="339"/>
        <end position="522"/>
    </location>
</feature>
<feature type="region of interest" description="Disordered" evidence="1">
    <location>
        <begin position="183"/>
        <end position="254"/>
    </location>
</feature>
<proteinExistence type="predicted"/>
<feature type="compositionally biased region" description="Low complexity" evidence="1">
    <location>
        <begin position="1021"/>
        <end position="1032"/>
    </location>
</feature>
<feature type="compositionally biased region" description="Low complexity" evidence="1">
    <location>
        <begin position="751"/>
        <end position="767"/>
    </location>
</feature>
<feature type="compositionally biased region" description="Basic and acidic residues" evidence="1">
    <location>
        <begin position="1395"/>
        <end position="1410"/>
    </location>
</feature>
<feature type="compositionally biased region" description="Low complexity" evidence="1">
    <location>
        <begin position="502"/>
        <end position="514"/>
    </location>
</feature>
<gene>
    <name evidence="3" type="ORF">MSAN_01795200</name>
</gene>
<feature type="region of interest" description="Disordered" evidence="1">
    <location>
        <begin position="906"/>
        <end position="1449"/>
    </location>
</feature>
<protein>
    <submittedName>
        <fullName evidence="3">PH domain-containing protein</fullName>
    </submittedName>
</protein>
<dbReference type="InterPro" id="IPR011993">
    <property type="entry name" value="PH-like_dom_sf"/>
</dbReference>
<feature type="region of interest" description="Disordered" evidence="1">
    <location>
        <begin position="868"/>
        <end position="890"/>
    </location>
</feature>
<organism evidence="3 4">
    <name type="scientific">Mycena sanguinolenta</name>
    <dbReference type="NCBI Taxonomy" id="230812"/>
    <lineage>
        <taxon>Eukaryota</taxon>
        <taxon>Fungi</taxon>
        <taxon>Dikarya</taxon>
        <taxon>Basidiomycota</taxon>
        <taxon>Agaricomycotina</taxon>
        <taxon>Agaricomycetes</taxon>
        <taxon>Agaricomycetidae</taxon>
        <taxon>Agaricales</taxon>
        <taxon>Marasmiineae</taxon>
        <taxon>Mycenaceae</taxon>
        <taxon>Mycena</taxon>
    </lineage>
</organism>
<evidence type="ECO:0000259" key="2">
    <source>
        <dbReference type="PROSITE" id="PS50003"/>
    </source>
</evidence>
<dbReference type="InterPro" id="IPR001849">
    <property type="entry name" value="PH_domain"/>
</dbReference>
<feature type="compositionally biased region" description="Acidic residues" evidence="1">
    <location>
        <begin position="1000"/>
        <end position="1013"/>
    </location>
</feature>
<feature type="compositionally biased region" description="Polar residues" evidence="1">
    <location>
        <begin position="218"/>
        <end position="240"/>
    </location>
</feature>
<feature type="compositionally biased region" description="Acidic residues" evidence="1">
    <location>
        <begin position="423"/>
        <end position="446"/>
    </location>
</feature>